<feature type="non-terminal residue" evidence="1">
    <location>
        <position position="104"/>
    </location>
</feature>
<sequence length="104" mass="11677">MGIFGKKSRSDEWHTQIDFTASLSRPSQKTFPYELIRKHTDHYLRKKGKLSQQDIDIRLAILIEGHEARDVAVAACAHAISPTSLRAILNVELSVAPATYFGLE</sequence>
<gene>
    <name evidence="1" type="ORF">BCR34DRAFT_478007</name>
</gene>
<evidence type="ECO:0000313" key="1">
    <source>
        <dbReference type="EMBL" id="ORY15475.1"/>
    </source>
</evidence>
<reference evidence="1 2" key="1">
    <citation type="submission" date="2016-07" db="EMBL/GenBank/DDBJ databases">
        <title>Pervasive Adenine N6-methylation of Active Genes in Fungi.</title>
        <authorList>
            <consortium name="DOE Joint Genome Institute"/>
            <person name="Mondo S.J."/>
            <person name="Dannebaum R.O."/>
            <person name="Kuo R.C."/>
            <person name="Labutti K."/>
            <person name="Haridas S."/>
            <person name="Kuo A."/>
            <person name="Salamov A."/>
            <person name="Ahrendt S.R."/>
            <person name="Lipzen A."/>
            <person name="Sullivan W."/>
            <person name="Andreopoulos W.B."/>
            <person name="Clum A."/>
            <person name="Lindquist E."/>
            <person name="Daum C."/>
            <person name="Ramamoorthy G.K."/>
            <person name="Gryganskyi A."/>
            <person name="Culley D."/>
            <person name="Magnuson J.K."/>
            <person name="James T.Y."/>
            <person name="O'Malley M.A."/>
            <person name="Stajich J.E."/>
            <person name="Spatafora J.W."/>
            <person name="Visel A."/>
            <person name="Grigoriev I.V."/>
        </authorList>
    </citation>
    <scope>NUCLEOTIDE SEQUENCE [LARGE SCALE GENOMIC DNA]</scope>
    <source>
        <strain evidence="1 2">CBS 115471</strain>
    </source>
</reference>
<organism evidence="1 2">
    <name type="scientific">Clohesyomyces aquaticus</name>
    <dbReference type="NCBI Taxonomy" id="1231657"/>
    <lineage>
        <taxon>Eukaryota</taxon>
        <taxon>Fungi</taxon>
        <taxon>Dikarya</taxon>
        <taxon>Ascomycota</taxon>
        <taxon>Pezizomycotina</taxon>
        <taxon>Dothideomycetes</taxon>
        <taxon>Pleosporomycetidae</taxon>
        <taxon>Pleosporales</taxon>
        <taxon>Lindgomycetaceae</taxon>
        <taxon>Clohesyomyces</taxon>
    </lineage>
</organism>
<dbReference type="AlphaFoldDB" id="A0A1Y2A0B2"/>
<name>A0A1Y2A0B2_9PLEO</name>
<protein>
    <submittedName>
        <fullName evidence="1">Uncharacterized protein</fullName>
    </submittedName>
</protein>
<dbReference type="EMBL" id="MCFA01000025">
    <property type="protein sequence ID" value="ORY15475.1"/>
    <property type="molecule type" value="Genomic_DNA"/>
</dbReference>
<accession>A0A1Y2A0B2</accession>
<evidence type="ECO:0000313" key="2">
    <source>
        <dbReference type="Proteomes" id="UP000193144"/>
    </source>
</evidence>
<keyword evidence="2" id="KW-1185">Reference proteome</keyword>
<comment type="caution">
    <text evidence="1">The sequence shown here is derived from an EMBL/GenBank/DDBJ whole genome shotgun (WGS) entry which is preliminary data.</text>
</comment>
<dbReference type="OrthoDB" id="109543at2759"/>
<proteinExistence type="predicted"/>
<dbReference type="Proteomes" id="UP000193144">
    <property type="component" value="Unassembled WGS sequence"/>
</dbReference>